<dbReference type="AlphaFoldDB" id="B8AAB2"/>
<accession>B8AAB2</accession>
<evidence type="ECO:0000313" key="2">
    <source>
        <dbReference type="EMBL" id="EEC70912.1"/>
    </source>
</evidence>
<dbReference type="EMBL" id="CM000126">
    <property type="protein sequence ID" value="EEC70912.1"/>
    <property type="molecule type" value="Genomic_DNA"/>
</dbReference>
<evidence type="ECO:0000256" key="1">
    <source>
        <dbReference type="SAM" id="MobiDB-lite"/>
    </source>
</evidence>
<feature type="compositionally biased region" description="Low complexity" evidence="1">
    <location>
        <begin position="137"/>
        <end position="152"/>
    </location>
</feature>
<proteinExistence type="predicted"/>
<feature type="region of interest" description="Disordered" evidence="1">
    <location>
        <begin position="1"/>
        <end position="161"/>
    </location>
</feature>
<evidence type="ECO:0000313" key="3">
    <source>
        <dbReference type="Proteomes" id="UP000007015"/>
    </source>
</evidence>
<gene>
    <name evidence="2" type="ORF">OsI_02467</name>
</gene>
<organism evidence="2 3">
    <name type="scientific">Oryza sativa subsp. indica</name>
    <name type="common">Rice</name>
    <dbReference type="NCBI Taxonomy" id="39946"/>
    <lineage>
        <taxon>Eukaryota</taxon>
        <taxon>Viridiplantae</taxon>
        <taxon>Streptophyta</taxon>
        <taxon>Embryophyta</taxon>
        <taxon>Tracheophyta</taxon>
        <taxon>Spermatophyta</taxon>
        <taxon>Magnoliopsida</taxon>
        <taxon>Liliopsida</taxon>
        <taxon>Poales</taxon>
        <taxon>Poaceae</taxon>
        <taxon>BOP clade</taxon>
        <taxon>Oryzoideae</taxon>
        <taxon>Oryzeae</taxon>
        <taxon>Oryzinae</taxon>
        <taxon>Oryza</taxon>
        <taxon>Oryza sativa</taxon>
    </lineage>
</organism>
<dbReference type="HOGENOM" id="CLU_1498664_0_0_1"/>
<sequence>MSIPGNGHLPASTDLPDHSSSASDPEADYRPISAAATDSDTDTDPDPAPHHRLGSIGNGVSELDLDSGGDDDHCEGADGEDTVAVRRRKAWGLGRRRPVRSRRTSGAAAPRSPRAPRRGSWTRCAAWSSPARRLRGPAASPRTSGSTASAPSAPAPAIPTRRRNSLAACCKFLVSCLDAG</sequence>
<dbReference type="Proteomes" id="UP000007015">
    <property type="component" value="Chromosome 1"/>
</dbReference>
<keyword evidence="3" id="KW-1185">Reference proteome</keyword>
<reference evidence="2 3" key="1">
    <citation type="journal article" date="2005" name="PLoS Biol.">
        <title>The genomes of Oryza sativa: a history of duplications.</title>
        <authorList>
            <person name="Yu J."/>
            <person name="Wang J."/>
            <person name="Lin W."/>
            <person name="Li S."/>
            <person name="Li H."/>
            <person name="Zhou J."/>
            <person name="Ni P."/>
            <person name="Dong W."/>
            <person name="Hu S."/>
            <person name="Zeng C."/>
            <person name="Zhang J."/>
            <person name="Zhang Y."/>
            <person name="Li R."/>
            <person name="Xu Z."/>
            <person name="Li S."/>
            <person name="Li X."/>
            <person name="Zheng H."/>
            <person name="Cong L."/>
            <person name="Lin L."/>
            <person name="Yin J."/>
            <person name="Geng J."/>
            <person name="Li G."/>
            <person name="Shi J."/>
            <person name="Liu J."/>
            <person name="Lv H."/>
            <person name="Li J."/>
            <person name="Wang J."/>
            <person name="Deng Y."/>
            <person name="Ran L."/>
            <person name="Shi X."/>
            <person name="Wang X."/>
            <person name="Wu Q."/>
            <person name="Li C."/>
            <person name="Ren X."/>
            <person name="Wang J."/>
            <person name="Wang X."/>
            <person name="Li D."/>
            <person name="Liu D."/>
            <person name="Zhang X."/>
            <person name="Ji Z."/>
            <person name="Zhao W."/>
            <person name="Sun Y."/>
            <person name="Zhang Z."/>
            <person name="Bao J."/>
            <person name="Han Y."/>
            <person name="Dong L."/>
            <person name="Ji J."/>
            <person name="Chen P."/>
            <person name="Wu S."/>
            <person name="Liu J."/>
            <person name="Xiao Y."/>
            <person name="Bu D."/>
            <person name="Tan J."/>
            <person name="Yang L."/>
            <person name="Ye C."/>
            <person name="Zhang J."/>
            <person name="Xu J."/>
            <person name="Zhou Y."/>
            <person name="Yu Y."/>
            <person name="Zhang B."/>
            <person name="Zhuang S."/>
            <person name="Wei H."/>
            <person name="Liu B."/>
            <person name="Lei M."/>
            <person name="Yu H."/>
            <person name="Li Y."/>
            <person name="Xu H."/>
            <person name="Wei S."/>
            <person name="He X."/>
            <person name="Fang L."/>
            <person name="Zhang Z."/>
            <person name="Zhang Y."/>
            <person name="Huang X."/>
            <person name="Su Z."/>
            <person name="Tong W."/>
            <person name="Li J."/>
            <person name="Tong Z."/>
            <person name="Li S."/>
            <person name="Ye J."/>
            <person name="Wang L."/>
            <person name="Fang L."/>
            <person name="Lei T."/>
            <person name="Chen C."/>
            <person name="Chen H."/>
            <person name="Xu Z."/>
            <person name="Li H."/>
            <person name="Huang H."/>
            <person name="Zhang F."/>
            <person name="Xu H."/>
            <person name="Li N."/>
            <person name="Zhao C."/>
            <person name="Li S."/>
            <person name="Dong L."/>
            <person name="Huang Y."/>
            <person name="Li L."/>
            <person name="Xi Y."/>
            <person name="Qi Q."/>
            <person name="Li W."/>
            <person name="Zhang B."/>
            <person name="Hu W."/>
            <person name="Zhang Y."/>
            <person name="Tian X."/>
            <person name="Jiao Y."/>
            <person name="Liang X."/>
            <person name="Jin J."/>
            <person name="Gao L."/>
            <person name="Zheng W."/>
            <person name="Hao B."/>
            <person name="Liu S."/>
            <person name="Wang W."/>
            <person name="Yuan L."/>
            <person name="Cao M."/>
            <person name="McDermott J."/>
            <person name="Samudrala R."/>
            <person name="Wang J."/>
            <person name="Wong G.K."/>
            <person name="Yang H."/>
        </authorList>
    </citation>
    <scope>NUCLEOTIDE SEQUENCE [LARGE SCALE GENOMIC DNA]</scope>
    <source>
        <strain evidence="3">cv. 93-11</strain>
    </source>
</reference>
<name>B8AAB2_ORYSI</name>
<protein>
    <submittedName>
        <fullName evidence="2">Uncharacterized protein</fullName>
    </submittedName>
</protein>
<feature type="compositionally biased region" description="Basic residues" evidence="1">
    <location>
        <begin position="85"/>
        <end position="103"/>
    </location>
</feature>
<dbReference type="Gramene" id="BGIOSGA001395-TA">
    <property type="protein sequence ID" value="BGIOSGA001395-PA"/>
    <property type="gene ID" value="BGIOSGA001395"/>
</dbReference>